<dbReference type="PANTHER" id="PTHR48098">
    <property type="entry name" value="ENTEROCHELIN ESTERASE-RELATED"/>
    <property type="match status" value="1"/>
</dbReference>
<dbReference type="OrthoDB" id="9784036at2"/>
<dbReference type="AlphaFoldDB" id="A0A1G9W5J2"/>
<dbReference type="InterPro" id="IPR050583">
    <property type="entry name" value="Mycobacterial_A85_antigen"/>
</dbReference>
<sequence length="273" mass="30801">MYTTMLLPEVIRTKNVIKSNSLKREVELEIFTPDNLLGNETLNLLILNDGQDAEGLDLENTLNALYRTHKIEPLVVVAVKASKDRVQEYGVAGVPDFAGRGSLAPAYTDFVINELLPFIQGEVEMPINGKRAFAGCSLGGLTAFDIAWNNENYFDAVGVFSGAFWWRKKDLKDGYTDDDRILHQMIKQTNGRPELKFWLMTGTADETADRNRNYIIDSIDDTIDVIKGLLEKGYQRPEDIAYYEMVGGTHDVPTWSKAMPAFLTWAFGRKTYL</sequence>
<dbReference type="Proteomes" id="UP000183200">
    <property type="component" value="Unassembled WGS sequence"/>
</dbReference>
<reference evidence="2" key="1">
    <citation type="submission" date="2016-10" db="EMBL/GenBank/DDBJ databases">
        <authorList>
            <person name="Varghese N."/>
            <person name="Submissions S."/>
        </authorList>
    </citation>
    <scope>NUCLEOTIDE SEQUENCE [LARGE SCALE GENOMIC DNA]</scope>
    <source>
        <strain evidence="2">DSM 19110</strain>
    </source>
</reference>
<keyword evidence="2" id="KW-1185">Reference proteome</keyword>
<dbReference type="SUPFAM" id="SSF53474">
    <property type="entry name" value="alpha/beta-Hydrolases"/>
    <property type="match status" value="1"/>
</dbReference>
<dbReference type="InterPro" id="IPR000801">
    <property type="entry name" value="Esterase-like"/>
</dbReference>
<proteinExistence type="predicted"/>
<protein>
    <submittedName>
        <fullName evidence="1">Enterochelin esterase</fullName>
    </submittedName>
</protein>
<dbReference type="STRING" id="430522.BFS30_06495"/>
<accession>A0A1G9W5J2</accession>
<dbReference type="PANTHER" id="PTHR48098:SF6">
    <property type="entry name" value="FERRI-BACILLIBACTIN ESTERASE BESA"/>
    <property type="match status" value="1"/>
</dbReference>
<organism evidence="1 2">
    <name type="scientific">Pedobacter steynii</name>
    <dbReference type="NCBI Taxonomy" id="430522"/>
    <lineage>
        <taxon>Bacteria</taxon>
        <taxon>Pseudomonadati</taxon>
        <taxon>Bacteroidota</taxon>
        <taxon>Sphingobacteriia</taxon>
        <taxon>Sphingobacteriales</taxon>
        <taxon>Sphingobacteriaceae</taxon>
        <taxon>Pedobacter</taxon>
    </lineage>
</organism>
<evidence type="ECO:0000313" key="1">
    <source>
        <dbReference type="EMBL" id="SDM79496.1"/>
    </source>
</evidence>
<dbReference type="EMBL" id="FNGY01000005">
    <property type="protein sequence ID" value="SDM79496.1"/>
    <property type="molecule type" value="Genomic_DNA"/>
</dbReference>
<gene>
    <name evidence="1" type="ORF">SAMN05421820_10565</name>
</gene>
<dbReference type="RefSeq" id="WP_074608092.1">
    <property type="nucleotide sequence ID" value="NZ_FNGY01000005.1"/>
</dbReference>
<dbReference type="Gene3D" id="3.40.50.1820">
    <property type="entry name" value="alpha/beta hydrolase"/>
    <property type="match status" value="1"/>
</dbReference>
<name>A0A1G9W5J2_9SPHI</name>
<dbReference type="Pfam" id="PF00756">
    <property type="entry name" value="Esterase"/>
    <property type="match status" value="1"/>
</dbReference>
<evidence type="ECO:0000313" key="2">
    <source>
        <dbReference type="Proteomes" id="UP000183200"/>
    </source>
</evidence>
<dbReference type="InterPro" id="IPR029058">
    <property type="entry name" value="AB_hydrolase_fold"/>
</dbReference>